<name>A0A2S1SLP9_9FLAO</name>
<dbReference type="AlphaFoldDB" id="A0A2S1SLP9"/>
<organism evidence="1 2">
    <name type="scientific">Flavobacterium pallidum</name>
    <dbReference type="NCBI Taxonomy" id="2172098"/>
    <lineage>
        <taxon>Bacteria</taxon>
        <taxon>Pseudomonadati</taxon>
        <taxon>Bacteroidota</taxon>
        <taxon>Flavobacteriia</taxon>
        <taxon>Flavobacteriales</taxon>
        <taxon>Flavobacteriaceae</taxon>
        <taxon>Flavobacterium</taxon>
    </lineage>
</organism>
<dbReference type="SUPFAM" id="SSF101898">
    <property type="entry name" value="NHL repeat"/>
    <property type="match status" value="1"/>
</dbReference>
<dbReference type="OrthoDB" id="5599486at2"/>
<gene>
    <name evidence="1" type="ORF">HYN49_11820</name>
</gene>
<proteinExistence type="predicted"/>
<protein>
    <recommendedName>
        <fullName evidence="3">T9SS C-terminal target domain-containing protein</fullName>
    </recommendedName>
</protein>
<evidence type="ECO:0000313" key="2">
    <source>
        <dbReference type="Proteomes" id="UP000244937"/>
    </source>
</evidence>
<accession>A0A2S1SLP9</accession>
<keyword evidence="2" id="KW-1185">Reference proteome</keyword>
<sequence length="261" mass="29613">MDVIFEFPKEIKEASALQYVPETDLFWTLEDSGNDPVLFALDKKGKLQQTVHIHKSNHDWEALTSDGEGNLYIGDFGNNDNDRKDLAIYKINAADLSSNEAGVSAEINFYFPEQKDFPPKKSMRIFDAEAFFLYNNNFYIFTKNRSTDSDGTTQLYSVPNIAGNHAAKLLGSFKTGREFRKSAVTDAAINADGTRMALLSNQKIWLFENFKNDAYFNGKVTEISLNDNSQKEGLCFKENDLFICDEKDKHTGGKMYQLNLK</sequence>
<dbReference type="KEGG" id="fpal:HYN49_11820"/>
<dbReference type="EMBL" id="CP029187">
    <property type="protein sequence ID" value="AWI27286.1"/>
    <property type="molecule type" value="Genomic_DNA"/>
</dbReference>
<dbReference type="Proteomes" id="UP000244937">
    <property type="component" value="Chromosome"/>
</dbReference>
<reference evidence="1 2" key="1">
    <citation type="submission" date="2018-05" db="EMBL/GenBank/DDBJ databases">
        <title>Genome sequencing of Flavobacterium sp. HYN0049.</title>
        <authorList>
            <person name="Yi H."/>
            <person name="Baek C."/>
        </authorList>
    </citation>
    <scope>NUCLEOTIDE SEQUENCE [LARGE SCALE GENOMIC DNA]</scope>
    <source>
        <strain evidence="1 2">HYN0049</strain>
    </source>
</reference>
<evidence type="ECO:0008006" key="3">
    <source>
        <dbReference type="Google" id="ProtNLM"/>
    </source>
</evidence>
<evidence type="ECO:0000313" key="1">
    <source>
        <dbReference type="EMBL" id="AWI27286.1"/>
    </source>
</evidence>